<evidence type="ECO:0000313" key="2">
    <source>
        <dbReference type="Proteomes" id="UP001202328"/>
    </source>
</evidence>
<keyword evidence="2" id="KW-1185">Reference proteome</keyword>
<dbReference type="EMBL" id="JAJJMB010005364">
    <property type="protein sequence ID" value="KAI3939410.1"/>
    <property type="molecule type" value="Genomic_DNA"/>
</dbReference>
<evidence type="ECO:0000313" key="1">
    <source>
        <dbReference type="EMBL" id="KAI3939410.1"/>
    </source>
</evidence>
<organism evidence="1 2">
    <name type="scientific">Papaver atlanticum</name>
    <dbReference type="NCBI Taxonomy" id="357466"/>
    <lineage>
        <taxon>Eukaryota</taxon>
        <taxon>Viridiplantae</taxon>
        <taxon>Streptophyta</taxon>
        <taxon>Embryophyta</taxon>
        <taxon>Tracheophyta</taxon>
        <taxon>Spermatophyta</taxon>
        <taxon>Magnoliopsida</taxon>
        <taxon>Ranunculales</taxon>
        <taxon>Papaveraceae</taxon>
        <taxon>Papaveroideae</taxon>
        <taxon>Papaver</taxon>
    </lineage>
</organism>
<accession>A0AAD4T3Y6</accession>
<gene>
    <name evidence="1" type="ORF">MKW98_022278</name>
</gene>
<proteinExistence type="predicted"/>
<dbReference type="AlphaFoldDB" id="A0AAD4T3Y6"/>
<dbReference type="Proteomes" id="UP001202328">
    <property type="component" value="Unassembled WGS sequence"/>
</dbReference>
<sequence>MKRRKNLWMKFLLKQYQEGRARILKATPSPYITYYPVVKNRPNRLTIRWYTGRRRIVPETQVKTTYLWNRVLLRIEDSYCIAN</sequence>
<name>A0AAD4T3Y6_9MAGN</name>
<comment type="caution">
    <text evidence="1">The sequence shown here is derived from an EMBL/GenBank/DDBJ whole genome shotgun (WGS) entry which is preliminary data.</text>
</comment>
<reference evidence="1" key="1">
    <citation type="submission" date="2022-04" db="EMBL/GenBank/DDBJ databases">
        <title>A functionally conserved STORR gene fusion in Papaver species that diverged 16.8 million years ago.</title>
        <authorList>
            <person name="Catania T."/>
        </authorList>
    </citation>
    <scope>NUCLEOTIDE SEQUENCE</scope>
    <source>
        <strain evidence="1">S-188037</strain>
    </source>
</reference>
<protein>
    <submittedName>
        <fullName evidence="1">Uncharacterized protein</fullName>
    </submittedName>
</protein>